<dbReference type="EMBL" id="CP069798">
    <property type="protein sequence ID" value="QRQ82705.1"/>
    <property type="molecule type" value="Genomic_DNA"/>
</dbReference>
<keyword evidence="1" id="KW-1133">Transmembrane helix</keyword>
<dbReference type="InterPro" id="IPR005804">
    <property type="entry name" value="FA_desaturase_dom"/>
</dbReference>
<feature type="transmembrane region" description="Helical" evidence="1">
    <location>
        <begin position="194"/>
        <end position="217"/>
    </location>
</feature>
<evidence type="ECO:0000256" key="1">
    <source>
        <dbReference type="SAM" id="Phobius"/>
    </source>
</evidence>
<evidence type="ECO:0000313" key="4">
    <source>
        <dbReference type="Proteomes" id="UP000653156"/>
    </source>
</evidence>
<dbReference type="Proteomes" id="UP000653156">
    <property type="component" value="Chromosome"/>
</dbReference>
<proteinExistence type="predicted"/>
<organism evidence="3 4">
    <name type="scientific">Paralysiella testudinis</name>
    <dbReference type="NCBI Taxonomy" id="2809020"/>
    <lineage>
        <taxon>Bacteria</taxon>
        <taxon>Pseudomonadati</taxon>
        <taxon>Pseudomonadota</taxon>
        <taxon>Betaproteobacteria</taxon>
        <taxon>Neisseriales</taxon>
        <taxon>Neisseriaceae</taxon>
        <taxon>Paralysiella</taxon>
    </lineage>
</organism>
<dbReference type="KEGG" id="ptes:JQU52_04780"/>
<feature type="transmembrane region" description="Helical" evidence="1">
    <location>
        <begin position="9"/>
        <end position="28"/>
    </location>
</feature>
<name>A0A892ZGS2_9NEIS</name>
<feature type="domain" description="Fatty acid desaturase" evidence="2">
    <location>
        <begin position="33"/>
        <end position="273"/>
    </location>
</feature>
<dbReference type="AlphaFoldDB" id="A0A892ZGS2"/>
<dbReference type="GO" id="GO:0006629">
    <property type="term" value="P:lipid metabolic process"/>
    <property type="evidence" value="ECO:0007669"/>
    <property type="project" value="InterPro"/>
</dbReference>
<dbReference type="Pfam" id="PF00487">
    <property type="entry name" value="FA_desaturase"/>
    <property type="match status" value="1"/>
</dbReference>
<sequence length="305" mass="34788">MNAATPPTALNLLLLVAASAANMLWLYTASHAPWWGVLAAALLFSLTNNTLFSLLHESVHSIFALNPTLNRWAGRLAACWFPTGLAIQQTFHLTHHRHNRSAAEQFDVLHPQDVRWLKYAQWYAIFTGLYWLVASLGVLLYAVTPRRVRQGLLRLFGRQGGVQTSANHYIGALDQLPPITARLEIYAAVAWQAALFYLLDLSLVGWAACYAAFALMWSSLQYTDHAFSPLDARTGAWNLRVPRWLRRVFLNYHLHLAHHQYPQLPWHALPQHASPGPRFIDVWRACWRGPQRLENFPTFQQKDVL</sequence>
<evidence type="ECO:0000313" key="3">
    <source>
        <dbReference type="EMBL" id="QRQ82705.1"/>
    </source>
</evidence>
<dbReference type="RefSeq" id="WP_230339993.1">
    <property type="nucleotide sequence ID" value="NZ_CP069798.1"/>
</dbReference>
<keyword evidence="1" id="KW-0812">Transmembrane</keyword>
<feature type="transmembrane region" description="Helical" evidence="1">
    <location>
        <begin position="34"/>
        <end position="55"/>
    </location>
</feature>
<keyword evidence="4" id="KW-1185">Reference proteome</keyword>
<reference evidence="3" key="1">
    <citation type="submission" date="2021-02" db="EMBL/GenBank/DDBJ databases">
        <title>Neisseriaceae sp. 26B isolated from the cloaca of a Common Toad-headed Turtle (Mesoclemmys nasuta).</title>
        <authorList>
            <person name="Spergser J."/>
            <person name="Busse H.-J."/>
        </authorList>
    </citation>
    <scope>NUCLEOTIDE SEQUENCE</scope>
    <source>
        <strain evidence="3">26B</strain>
    </source>
</reference>
<protein>
    <submittedName>
        <fullName evidence="3">Fatty acid desaturase</fullName>
    </submittedName>
</protein>
<accession>A0A892ZGS2</accession>
<keyword evidence="1" id="KW-0472">Membrane</keyword>
<gene>
    <name evidence="3" type="ORF">JQU52_04780</name>
</gene>
<feature type="transmembrane region" description="Helical" evidence="1">
    <location>
        <begin position="122"/>
        <end position="143"/>
    </location>
</feature>
<evidence type="ECO:0000259" key="2">
    <source>
        <dbReference type="Pfam" id="PF00487"/>
    </source>
</evidence>